<gene>
    <name evidence="1" type="ORF">A2Y62_09340</name>
</gene>
<dbReference type="STRING" id="1817863.A2Y62_09340"/>
<dbReference type="AlphaFoldDB" id="A0A1F5VJV6"/>
<dbReference type="EMBL" id="MFGW01000151">
    <property type="protein sequence ID" value="OGF63747.1"/>
    <property type="molecule type" value="Genomic_DNA"/>
</dbReference>
<accession>A0A1F5VJV6</accession>
<comment type="caution">
    <text evidence="1">The sequence shown here is derived from an EMBL/GenBank/DDBJ whole genome shotgun (WGS) entry which is preliminary data.</text>
</comment>
<dbReference type="PANTHER" id="PTHR42754:SF1">
    <property type="entry name" value="LIPOPROTEIN"/>
    <property type="match status" value="1"/>
</dbReference>
<dbReference type="Proteomes" id="UP000178943">
    <property type="component" value="Unassembled WGS sequence"/>
</dbReference>
<sequence length="64" mass="6991">MLEYKESIAQYTWAYAYGGSATDTAFSIQQTSDGGYISAGYTTSFGAGSYDFLILKLNSARDHQ</sequence>
<proteinExistence type="predicted"/>
<dbReference type="PANTHER" id="PTHR42754">
    <property type="entry name" value="ENDOGLUCANASE"/>
    <property type="match status" value="1"/>
</dbReference>
<reference evidence="1 2" key="1">
    <citation type="journal article" date="2016" name="Nat. Commun.">
        <title>Thousands of microbial genomes shed light on interconnected biogeochemical processes in an aquifer system.</title>
        <authorList>
            <person name="Anantharaman K."/>
            <person name="Brown C.T."/>
            <person name="Hug L.A."/>
            <person name="Sharon I."/>
            <person name="Castelle C.J."/>
            <person name="Probst A.J."/>
            <person name="Thomas B.C."/>
            <person name="Singh A."/>
            <person name="Wilkins M.J."/>
            <person name="Karaoz U."/>
            <person name="Brodie E.L."/>
            <person name="Williams K.H."/>
            <person name="Hubbard S.S."/>
            <person name="Banfield J.F."/>
        </authorList>
    </citation>
    <scope>NUCLEOTIDE SEQUENCE [LARGE SCALE GENOMIC DNA]</scope>
</reference>
<name>A0A1F5VJV6_9BACT</name>
<evidence type="ECO:0000313" key="2">
    <source>
        <dbReference type="Proteomes" id="UP000178943"/>
    </source>
</evidence>
<evidence type="ECO:0000313" key="1">
    <source>
        <dbReference type="EMBL" id="OGF63747.1"/>
    </source>
</evidence>
<protein>
    <submittedName>
        <fullName evidence="1">Uncharacterized protein</fullName>
    </submittedName>
</protein>
<organism evidence="1 2">
    <name type="scientific">Candidatus Fischerbacteria bacterium RBG_13_37_8</name>
    <dbReference type="NCBI Taxonomy" id="1817863"/>
    <lineage>
        <taxon>Bacteria</taxon>
        <taxon>Candidatus Fischeribacteriota</taxon>
    </lineage>
</organism>